<dbReference type="GO" id="GO:0005886">
    <property type="term" value="C:plasma membrane"/>
    <property type="evidence" value="ECO:0007669"/>
    <property type="project" value="UniProtKB-SubCell"/>
</dbReference>
<dbReference type="STRING" id="1121022.GCA_000376105_01066"/>
<dbReference type="OrthoDB" id="9804822at2"/>
<evidence type="ECO:0000256" key="1">
    <source>
        <dbReference type="ARBA" id="ARBA00004651"/>
    </source>
</evidence>
<dbReference type="PATRIC" id="fig|1121022.4.peg.2013"/>
<evidence type="ECO:0008006" key="9">
    <source>
        <dbReference type="Google" id="ProtNLM"/>
    </source>
</evidence>
<feature type="transmembrane region" description="Helical" evidence="6">
    <location>
        <begin position="161"/>
        <end position="185"/>
    </location>
</feature>
<evidence type="ECO:0000256" key="2">
    <source>
        <dbReference type="ARBA" id="ARBA00022475"/>
    </source>
</evidence>
<dbReference type="PANTHER" id="PTHR30086">
    <property type="entry name" value="ARGININE EXPORTER PROTEIN ARGO"/>
    <property type="match status" value="1"/>
</dbReference>
<proteinExistence type="predicted"/>
<evidence type="ECO:0000313" key="8">
    <source>
        <dbReference type="Proteomes" id="UP000017837"/>
    </source>
</evidence>
<feature type="transmembrane region" description="Helical" evidence="6">
    <location>
        <begin position="197"/>
        <end position="217"/>
    </location>
</feature>
<protein>
    <recommendedName>
        <fullName evidence="9">Lysine transporter LysE</fullName>
    </recommendedName>
</protein>
<keyword evidence="8" id="KW-1185">Reference proteome</keyword>
<keyword evidence="4 6" id="KW-1133">Transmembrane helix</keyword>
<comment type="caution">
    <text evidence="7">The sequence shown here is derived from an EMBL/GenBank/DDBJ whole genome shotgun (WGS) entry which is preliminary data.</text>
</comment>
<organism evidence="7 8">
    <name type="scientific">Asticcacaulis benevestitus DSM 16100 = ATCC BAA-896</name>
    <dbReference type="NCBI Taxonomy" id="1121022"/>
    <lineage>
        <taxon>Bacteria</taxon>
        <taxon>Pseudomonadati</taxon>
        <taxon>Pseudomonadota</taxon>
        <taxon>Alphaproteobacteria</taxon>
        <taxon>Caulobacterales</taxon>
        <taxon>Caulobacteraceae</taxon>
        <taxon>Asticcacaulis</taxon>
    </lineage>
</organism>
<sequence>MSALVDLNKYYAFLVAMFLMALSPGPAIMFCVRVGLTKSHRRVLLGVLGLNLATLIWFIAAAFGLQVVMLAAPLLFRLIASAGGLYLGWISVKSLISALDIRNETVNFSLSKPADANSPIWHAFRDGFMVQLLNPKVTLFFSAVLPPFIDMDRPMPPQMMVLAATAISMDVIAMISYGLGAVTLSHLLSEPKNKQRFDIAVSLVLLGIATVIVWHSVSDLLHM</sequence>
<keyword evidence="3 6" id="KW-0812">Transmembrane</keyword>
<comment type="subcellular location">
    <subcellularLocation>
        <location evidence="1">Cell membrane</location>
        <topology evidence="1">Multi-pass membrane protein</topology>
    </subcellularLocation>
</comment>
<reference evidence="7 8" key="1">
    <citation type="journal article" date="2014" name="Nature">
        <title>Sequential evolution of bacterial morphology by co-option of a developmental regulator.</title>
        <authorList>
            <person name="Jiang C."/>
            <person name="Brown P.J."/>
            <person name="Ducret A."/>
            <person name="Brun Y.V."/>
        </authorList>
    </citation>
    <scope>NUCLEOTIDE SEQUENCE [LARGE SCALE GENOMIC DNA]</scope>
    <source>
        <strain evidence="7 8">DSM 16100</strain>
    </source>
</reference>
<keyword evidence="2" id="KW-1003">Cell membrane</keyword>
<evidence type="ECO:0000313" key="7">
    <source>
        <dbReference type="EMBL" id="ESQ91651.1"/>
    </source>
</evidence>
<name>V4PTL0_9CAUL</name>
<dbReference type="EMBL" id="AWGB01000016">
    <property type="protein sequence ID" value="ESQ91651.1"/>
    <property type="molecule type" value="Genomic_DNA"/>
</dbReference>
<dbReference type="GO" id="GO:0015171">
    <property type="term" value="F:amino acid transmembrane transporter activity"/>
    <property type="evidence" value="ECO:0007669"/>
    <property type="project" value="TreeGrafter"/>
</dbReference>
<dbReference type="eggNOG" id="COG1280">
    <property type="taxonomic scope" value="Bacteria"/>
</dbReference>
<evidence type="ECO:0000256" key="3">
    <source>
        <dbReference type="ARBA" id="ARBA00022692"/>
    </source>
</evidence>
<evidence type="ECO:0000256" key="6">
    <source>
        <dbReference type="SAM" id="Phobius"/>
    </source>
</evidence>
<dbReference type="AlphaFoldDB" id="V4PTL0"/>
<evidence type="ECO:0000256" key="5">
    <source>
        <dbReference type="ARBA" id="ARBA00023136"/>
    </source>
</evidence>
<accession>V4PTL0</accession>
<gene>
    <name evidence="7" type="ORF">ABENE_09960</name>
</gene>
<dbReference type="InterPro" id="IPR001123">
    <property type="entry name" value="LeuE-type"/>
</dbReference>
<dbReference type="Pfam" id="PF01810">
    <property type="entry name" value="LysE"/>
    <property type="match status" value="1"/>
</dbReference>
<dbReference type="RefSeq" id="WP_018080734.1">
    <property type="nucleotide sequence ID" value="NZ_AQWM01000002.1"/>
</dbReference>
<keyword evidence="5 6" id="KW-0472">Membrane</keyword>
<feature type="transmembrane region" description="Helical" evidence="6">
    <location>
        <begin position="12"/>
        <end position="36"/>
    </location>
</feature>
<dbReference type="PANTHER" id="PTHR30086:SF20">
    <property type="entry name" value="ARGININE EXPORTER PROTEIN ARGO-RELATED"/>
    <property type="match status" value="1"/>
</dbReference>
<dbReference type="Proteomes" id="UP000017837">
    <property type="component" value="Unassembled WGS sequence"/>
</dbReference>
<feature type="transmembrane region" description="Helical" evidence="6">
    <location>
        <begin position="74"/>
        <end position="92"/>
    </location>
</feature>
<evidence type="ECO:0000256" key="4">
    <source>
        <dbReference type="ARBA" id="ARBA00022989"/>
    </source>
</evidence>
<feature type="transmembrane region" description="Helical" evidence="6">
    <location>
        <begin position="43"/>
        <end position="68"/>
    </location>
</feature>
<dbReference type="PIRSF" id="PIRSF006324">
    <property type="entry name" value="LeuE"/>
    <property type="match status" value="1"/>
</dbReference>